<keyword evidence="1" id="KW-0175">Coiled coil</keyword>
<dbReference type="PANTHER" id="PTHR10098">
    <property type="entry name" value="RAPSYN-RELATED"/>
    <property type="match status" value="1"/>
</dbReference>
<dbReference type="Gene3D" id="1.10.10.10">
    <property type="entry name" value="Winged helix-like DNA-binding domain superfamily/Winged helix DNA-binding domain"/>
    <property type="match status" value="1"/>
</dbReference>
<dbReference type="InterPro" id="IPR036388">
    <property type="entry name" value="WH-like_DNA-bd_sf"/>
</dbReference>
<keyword evidence="2" id="KW-1133">Transmembrane helix</keyword>
<sequence>MKHYIVILSLLSLFWQSINAQGREKELDSLITRAEQLPEAIEKAQVLSRIHERMMFTDPDKARDYAQQAFDLSEKLDYKKGIANGYLQFGNYFSNRTENDSATYFYELSLEKFKEIKSIRGQIFANHSLAGIEREKGNYDRAIEITNRNIALYNDQNRNETDLKEFNLIGAEYEVLGSVYMDKGNYTLALNETLNALRFFEEVGDKVRKGDALLQLGQIEYKLGNFNASLAYEEEAFAIYRDEDDKVYQSYAANHAGLAAEALGDMQKAEEYQRAAMTLAQEVGVKSALSTALRDLGRIHAKKGLLNDARTFLEESYKVSESTGIQLDIASSLKELAQVDYQSNEFSEALKKMDRVIEMAESIGAVSILGQSYRERSQIHESLGKYTNAIADLRTYQIINDSIFNSRKSQQIEELKTIYETEKKEAEIALQEEEINTLNAQAKVNRLTKGLYAGGMASALALSGLLVFGYRQKMKKNKIAREKQEEIYKQEIEHKKKELASQTLHLVQKNTFIQELMDNLENIKNSPEKFKMEFRRIVMLLKKENASDKDWEVFKTYFAEVHNDFDQKLKTIYPDISEKEIRLAAFLRMNLTTKEIAATLNVLPDSILKSKYRLKKKLELDKETDLVAFLSSL</sequence>
<evidence type="ECO:0000313" key="3">
    <source>
        <dbReference type="EMBL" id="XBQ22261.1"/>
    </source>
</evidence>
<keyword evidence="2" id="KW-0472">Membrane</keyword>
<dbReference type="InterPro" id="IPR016032">
    <property type="entry name" value="Sig_transdc_resp-reg_C-effctor"/>
</dbReference>
<dbReference type="SMART" id="SM00028">
    <property type="entry name" value="TPR"/>
    <property type="match status" value="8"/>
</dbReference>
<dbReference type="GO" id="GO:0006355">
    <property type="term" value="P:regulation of DNA-templated transcription"/>
    <property type="evidence" value="ECO:0007669"/>
    <property type="project" value="InterPro"/>
</dbReference>
<gene>
    <name evidence="3" type="ORF">ABNE31_11685</name>
</gene>
<proteinExistence type="predicted"/>
<dbReference type="Gene3D" id="1.25.40.10">
    <property type="entry name" value="Tetratricopeptide repeat domain"/>
    <property type="match status" value="2"/>
</dbReference>
<dbReference type="EMBL" id="CP157804">
    <property type="protein sequence ID" value="XBQ22261.1"/>
    <property type="molecule type" value="Genomic_DNA"/>
</dbReference>
<dbReference type="InterPro" id="IPR011990">
    <property type="entry name" value="TPR-like_helical_dom_sf"/>
</dbReference>
<accession>A0AAU7MVL0</accession>
<organism evidence="3">
    <name type="scientific">Flagellimonas sp. MMG031</name>
    <dbReference type="NCBI Taxonomy" id="3158549"/>
    <lineage>
        <taxon>Bacteria</taxon>
        <taxon>Pseudomonadati</taxon>
        <taxon>Bacteroidota</taxon>
        <taxon>Flavobacteriia</taxon>
        <taxon>Flavobacteriales</taxon>
        <taxon>Flavobacteriaceae</taxon>
        <taxon>Flagellimonas</taxon>
    </lineage>
</organism>
<dbReference type="SUPFAM" id="SSF48452">
    <property type="entry name" value="TPR-like"/>
    <property type="match status" value="3"/>
</dbReference>
<dbReference type="SUPFAM" id="SSF46894">
    <property type="entry name" value="C-terminal effector domain of the bipartite response regulators"/>
    <property type="match status" value="1"/>
</dbReference>
<dbReference type="RefSeq" id="WP_349351263.1">
    <property type="nucleotide sequence ID" value="NZ_CP157804.1"/>
</dbReference>
<keyword evidence="2" id="KW-0812">Transmembrane</keyword>
<dbReference type="Pfam" id="PF13424">
    <property type="entry name" value="TPR_12"/>
    <property type="match status" value="2"/>
</dbReference>
<dbReference type="InterPro" id="IPR019734">
    <property type="entry name" value="TPR_rpt"/>
</dbReference>
<dbReference type="KEGG" id="fld:ABNE31_11685"/>
<evidence type="ECO:0000256" key="1">
    <source>
        <dbReference type="SAM" id="Coils"/>
    </source>
</evidence>
<dbReference type="AlphaFoldDB" id="A0AAU7MVL0"/>
<protein>
    <submittedName>
        <fullName evidence="3">Tetratricopeptide repeat protein</fullName>
    </submittedName>
</protein>
<reference evidence="3" key="1">
    <citation type="submission" date="2024-05" db="EMBL/GenBank/DDBJ databases">
        <title>Draft Genome Sequences of Flagellimonas sp. MMG031 and Marinobacter sp. MMG032 Isolated from the dinoflagellate Symbiodinium pilosum.</title>
        <authorList>
            <person name="Shikuma N.J."/>
            <person name="Farrell M.V."/>
        </authorList>
    </citation>
    <scope>NUCLEOTIDE SEQUENCE</scope>
    <source>
        <strain evidence="3">MMG031</strain>
    </source>
</reference>
<feature type="transmembrane region" description="Helical" evidence="2">
    <location>
        <begin position="451"/>
        <end position="470"/>
    </location>
</feature>
<evidence type="ECO:0000256" key="2">
    <source>
        <dbReference type="SAM" id="Phobius"/>
    </source>
</evidence>
<name>A0AAU7MVL0_9FLAO</name>
<dbReference type="GO" id="GO:0003677">
    <property type="term" value="F:DNA binding"/>
    <property type="evidence" value="ECO:0007669"/>
    <property type="project" value="InterPro"/>
</dbReference>
<feature type="coiled-coil region" evidence="1">
    <location>
        <begin position="405"/>
        <end position="443"/>
    </location>
</feature>